<organism evidence="2">
    <name type="scientific">Cladocopium goreaui</name>
    <dbReference type="NCBI Taxonomy" id="2562237"/>
    <lineage>
        <taxon>Eukaryota</taxon>
        <taxon>Sar</taxon>
        <taxon>Alveolata</taxon>
        <taxon>Dinophyceae</taxon>
        <taxon>Suessiales</taxon>
        <taxon>Symbiodiniaceae</taxon>
        <taxon>Cladocopium</taxon>
    </lineage>
</organism>
<evidence type="ECO:0000313" key="4">
    <source>
        <dbReference type="Proteomes" id="UP001152797"/>
    </source>
</evidence>
<reference evidence="3" key="2">
    <citation type="submission" date="2024-04" db="EMBL/GenBank/DDBJ databases">
        <authorList>
            <person name="Chen Y."/>
            <person name="Shah S."/>
            <person name="Dougan E. K."/>
            <person name="Thang M."/>
            <person name="Chan C."/>
        </authorList>
    </citation>
    <scope>NUCLEOTIDE SEQUENCE [LARGE SCALE GENOMIC DNA]</scope>
</reference>
<feature type="region of interest" description="Disordered" evidence="1">
    <location>
        <begin position="120"/>
        <end position="146"/>
    </location>
</feature>
<evidence type="ECO:0000313" key="3">
    <source>
        <dbReference type="EMBL" id="CAL1171875.1"/>
    </source>
</evidence>
<dbReference type="EMBL" id="CAMXCT030006697">
    <property type="protein sequence ID" value="CAL4805812.1"/>
    <property type="molecule type" value="Genomic_DNA"/>
</dbReference>
<evidence type="ECO:0000256" key="1">
    <source>
        <dbReference type="SAM" id="MobiDB-lite"/>
    </source>
</evidence>
<keyword evidence="4" id="KW-1185">Reference proteome</keyword>
<reference evidence="2" key="1">
    <citation type="submission" date="2022-10" db="EMBL/GenBank/DDBJ databases">
        <authorList>
            <person name="Chen Y."/>
            <person name="Dougan E. K."/>
            <person name="Chan C."/>
            <person name="Rhodes N."/>
            <person name="Thang M."/>
        </authorList>
    </citation>
    <scope>NUCLEOTIDE SEQUENCE</scope>
</reference>
<dbReference type="Proteomes" id="UP001152797">
    <property type="component" value="Unassembled WGS sequence"/>
</dbReference>
<accession>A0A9P1GPF3</accession>
<dbReference type="EMBL" id="CAMXCT020006697">
    <property type="protein sequence ID" value="CAL1171875.1"/>
    <property type="molecule type" value="Genomic_DNA"/>
</dbReference>
<name>A0A9P1GPF3_9DINO</name>
<sequence length="146" mass="17011">MNLARSTWSLGRRWKRGSSICRLTMLDPWTPGSPRGATFPSCHRLQSMPWWGPKGNPRHDQCQWCVRWFAAQHSCSGWCRRFDAAAEELLETTWYPDEGAHFRWRRGLSKHRQELRDQLDETTLSRGDRWPRWGDQSGPGGSTGLQ</sequence>
<evidence type="ECO:0000313" key="2">
    <source>
        <dbReference type="EMBL" id="CAI4018500.1"/>
    </source>
</evidence>
<protein>
    <submittedName>
        <fullName evidence="2">Uncharacterized protein</fullName>
    </submittedName>
</protein>
<dbReference type="AlphaFoldDB" id="A0A9P1GPF3"/>
<gene>
    <name evidence="2" type="ORF">C1SCF055_LOCUS43057</name>
</gene>
<feature type="compositionally biased region" description="Gly residues" evidence="1">
    <location>
        <begin position="137"/>
        <end position="146"/>
    </location>
</feature>
<comment type="caution">
    <text evidence="2">The sequence shown here is derived from an EMBL/GenBank/DDBJ whole genome shotgun (WGS) entry which is preliminary data.</text>
</comment>
<proteinExistence type="predicted"/>
<feature type="non-terminal residue" evidence="2">
    <location>
        <position position="146"/>
    </location>
</feature>
<dbReference type="EMBL" id="CAMXCT010006697">
    <property type="protein sequence ID" value="CAI4018500.1"/>
    <property type="molecule type" value="Genomic_DNA"/>
</dbReference>